<evidence type="ECO:0000313" key="6">
    <source>
        <dbReference type="Proteomes" id="UP000243605"/>
    </source>
</evidence>
<evidence type="ECO:0000259" key="3">
    <source>
        <dbReference type="Pfam" id="PF00465"/>
    </source>
</evidence>
<feature type="domain" description="Fe-containing alcohol dehydrogenase-like C-terminal" evidence="4">
    <location>
        <begin position="201"/>
        <end position="387"/>
    </location>
</feature>
<protein>
    <submittedName>
        <fullName evidence="5">Alcohol dehydrogenase, class IV</fullName>
    </submittedName>
</protein>
<dbReference type="SUPFAM" id="SSF56796">
    <property type="entry name" value="Dehydroquinate synthase-like"/>
    <property type="match status" value="1"/>
</dbReference>
<evidence type="ECO:0000256" key="1">
    <source>
        <dbReference type="ARBA" id="ARBA00007358"/>
    </source>
</evidence>
<dbReference type="EMBL" id="FOIT01000001">
    <property type="protein sequence ID" value="SEV80772.1"/>
    <property type="molecule type" value="Genomic_DNA"/>
</dbReference>
<dbReference type="GO" id="GO:0004022">
    <property type="term" value="F:alcohol dehydrogenase (NAD+) activity"/>
    <property type="evidence" value="ECO:0007669"/>
    <property type="project" value="TreeGrafter"/>
</dbReference>
<dbReference type="AlphaFoldDB" id="A0A662Z0R8"/>
<dbReference type="Pfam" id="PF25137">
    <property type="entry name" value="ADH_Fe_C"/>
    <property type="match status" value="1"/>
</dbReference>
<dbReference type="InterPro" id="IPR039697">
    <property type="entry name" value="Alcohol_dehydrogenase_Fe"/>
</dbReference>
<dbReference type="CDD" id="cd08189">
    <property type="entry name" value="Fe-ADH-like"/>
    <property type="match status" value="1"/>
</dbReference>
<accession>A0A662Z0R8</accession>
<dbReference type="Gene3D" id="1.20.1090.10">
    <property type="entry name" value="Dehydroquinate synthase-like - alpha domain"/>
    <property type="match status" value="1"/>
</dbReference>
<keyword evidence="6" id="KW-1185">Reference proteome</keyword>
<dbReference type="GO" id="GO:0046872">
    <property type="term" value="F:metal ion binding"/>
    <property type="evidence" value="ECO:0007669"/>
    <property type="project" value="InterPro"/>
</dbReference>
<dbReference type="InterPro" id="IPR001670">
    <property type="entry name" value="ADH_Fe/GldA"/>
</dbReference>
<reference evidence="5 6" key="1">
    <citation type="submission" date="2016-10" db="EMBL/GenBank/DDBJ databases">
        <authorList>
            <person name="Varghese N."/>
            <person name="Submissions S."/>
        </authorList>
    </citation>
    <scope>NUCLEOTIDE SEQUENCE [LARGE SCALE GENOMIC DNA]</scope>
    <source>
        <strain evidence="5 6">IBRC-M10081</strain>
    </source>
</reference>
<dbReference type="OrthoDB" id="9815791at2"/>
<organism evidence="5 6">
    <name type="scientific">Aliicoccus persicus</name>
    <dbReference type="NCBI Taxonomy" id="930138"/>
    <lineage>
        <taxon>Bacteria</taxon>
        <taxon>Bacillati</taxon>
        <taxon>Bacillota</taxon>
        <taxon>Bacilli</taxon>
        <taxon>Bacillales</taxon>
        <taxon>Staphylococcaceae</taxon>
        <taxon>Aliicoccus</taxon>
    </lineage>
</organism>
<dbReference type="PANTHER" id="PTHR11496:SF102">
    <property type="entry name" value="ALCOHOL DEHYDROGENASE 4"/>
    <property type="match status" value="1"/>
</dbReference>
<dbReference type="Proteomes" id="UP000243605">
    <property type="component" value="Unassembled WGS sequence"/>
</dbReference>
<dbReference type="FunFam" id="3.40.50.1970:FF:000003">
    <property type="entry name" value="Alcohol dehydrogenase, iron-containing"/>
    <property type="match status" value="1"/>
</dbReference>
<gene>
    <name evidence="5" type="ORF">SAMN05192557_0111</name>
</gene>
<name>A0A662Z0R8_9STAP</name>
<evidence type="ECO:0000313" key="5">
    <source>
        <dbReference type="EMBL" id="SEV80772.1"/>
    </source>
</evidence>
<sequence>MKNFFMKVYQKIMAVAVYFLPWREPTVYKGVGMIRMLPAVMRQANIKRVLIVTDQGIRASGILHKVLAELNVTYVVFDHVEPNPDEETVKKIRTQYVSFGAEGLIGLGGGSVIDATKVVAALVNQPQKEAEDLKGLLKVRGRTAYTVMIPTTAGTGSEVTLAAVISSKRKRKKYTIMDTKLIPDAAILAPELLASLPKRLTAETGMDALTHAVESFISGTRTKQTKKDGVRAVKLIHEYLNRSYDIPDDLKARFGMLEASYYAGRAFTRAYVGNIHAMSHALTAFYGSPHGRTNALILPIVLRIYGESVHPELAELADAIDLTDVSASNEEKALAFTRWVEGMNDRFEIPRSVPEIADQDLDALISHAYKEANPMYPVPVIFSKEDFREAFLKVKG</sequence>
<dbReference type="RefSeq" id="WP_091472735.1">
    <property type="nucleotide sequence ID" value="NZ_FOIT01000001.1"/>
</dbReference>
<dbReference type="Gene3D" id="3.40.50.1970">
    <property type="match status" value="1"/>
</dbReference>
<dbReference type="InterPro" id="IPR056798">
    <property type="entry name" value="ADH_Fe_C"/>
</dbReference>
<comment type="similarity">
    <text evidence="1">Belongs to the iron-containing alcohol dehydrogenase family.</text>
</comment>
<keyword evidence="2" id="KW-0560">Oxidoreductase</keyword>
<proteinExistence type="inferred from homology"/>
<dbReference type="Pfam" id="PF00465">
    <property type="entry name" value="Fe-ADH"/>
    <property type="match status" value="1"/>
</dbReference>
<evidence type="ECO:0000259" key="4">
    <source>
        <dbReference type="Pfam" id="PF25137"/>
    </source>
</evidence>
<evidence type="ECO:0000256" key="2">
    <source>
        <dbReference type="ARBA" id="ARBA00023002"/>
    </source>
</evidence>
<dbReference type="PANTHER" id="PTHR11496">
    <property type="entry name" value="ALCOHOL DEHYDROGENASE"/>
    <property type="match status" value="1"/>
</dbReference>
<feature type="domain" description="Alcohol dehydrogenase iron-type/glycerol dehydrogenase GldA" evidence="3">
    <location>
        <begin position="26"/>
        <end position="190"/>
    </location>
</feature>